<proteinExistence type="inferred from homology"/>
<accession>K6V9Y4</accession>
<comment type="pathway">
    <text evidence="1">Cell wall biogenesis; cell wall polysaccharide biosynthesis.</text>
</comment>
<dbReference type="PANTHER" id="PTHR43179:SF12">
    <property type="entry name" value="GALACTOFURANOSYLTRANSFERASE GLFT2"/>
    <property type="match status" value="1"/>
</dbReference>
<dbReference type="PANTHER" id="PTHR43179">
    <property type="entry name" value="RHAMNOSYLTRANSFERASE WBBL"/>
    <property type="match status" value="1"/>
</dbReference>
<dbReference type="SUPFAM" id="SSF53448">
    <property type="entry name" value="Nucleotide-diphospho-sugar transferases"/>
    <property type="match status" value="1"/>
</dbReference>
<evidence type="ECO:0000256" key="2">
    <source>
        <dbReference type="ARBA" id="ARBA00006739"/>
    </source>
</evidence>
<dbReference type="EMBL" id="BAGZ01000018">
    <property type="protein sequence ID" value="GAB79023.1"/>
    <property type="molecule type" value="Genomic_DNA"/>
</dbReference>
<dbReference type="AlphaFoldDB" id="K6V9Y4"/>
<gene>
    <name evidence="6" type="ORF">AUCHE_18_00240</name>
</gene>
<dbReference type="GO" id="GO:0016757">
    <property type="term" value="F:glycosyltransferase activity"/>
    <property type="evidence" value="ECO:0007669"/>
    <property type="project" value="UniProtKB-KW"/>
</dbReference>
<dbReference type="InterPro" id="IPR001173">
    <property type="entry name" value="Glyco_trans_2-like"/>
</dbReference>
<evidence type="ECO:0000256" key="1">
    <source>
        <dbReference type="ARBA" id="ARBA00004776"/>
    </source>
</evidence>
<sequence length="350" mass="36329">MSENKTAGGVPSGRGIRVAVAVPTYRRNDHLTALLPLLVEQIRDLDEGVTGRVVIVDNDPGQGARPVVEEAALPGVTYVSETTPGIASARNQALAACADDDALVFIDDDERPHPLWLALMVRTWLSSGAAGVAGRVLADYPEDLDPWVLAGGFFVRRTWPTGTVVPAAPTSNLLVDLAVVRRMGLLFDVRTGMTGGEDTLFTRTLTAAGERIVYCEEAAVVDQVPGSRANRRWVLTRAFSHGNSTGLLDTGFPGGSVSSLRRVQVGAGGVARGAVGAARACAGVVLGRADHQAKGLRLAARGLGIAVGASGRVFLEYARPLPDGSVRRVVPVSVLEGSSSAGSGQVGGPA</sequence>
<keyword evidence="4 6" id="KW-0808">Transferase</keyword>
<evidence type="ECO:0000313" key="6">
    <source>
        <dbReference type="EMBL" id="GAB79023.1"/>
    </source>
</evidence>
<feature type="domain" description="Glycosyltransferase 2-like" evidence="5">
    <location>
        <begin position="20"/>
        <end position="147"/>
    </location>
</feature>
<organism evidence="6 7">
    <name type="scientific">Austwickia chelonae NBRC 105200</name>
    <dbReference type="NCBI Taxonomy" id="1184607"/>
    <lineage>
        <taxon>Bacteria</taxon>
        <taxon>Bacillati</taxon>
        <taxon>Actinomycetota</taxon>
        <taxon>Actinomycetes</taxon>
        <taxon>Micrococcales</taxon>
        <taxon>Dermatophilaceae</taxon>
        <taxon>Austwickia</taxon>
    </lineage>
</organism>
<dbReference type="Gene3D" id="3.90.550.10">
    <property type="entry name" value="Spore Coat Polysaccharide Biosynthesis Protein SpsA, Chain A"/>
    <property type="match status" value="1"/>
</dbReference>
<reference evidence="6 7" key="1">
    <citation type="submission" date="2012-08" db="EMBL/GenBank/DDBJ databases">
        <title>Whole genome shotgun sequence of Austwickia chelonae NBRC 105200.</title>
        <authorList>
            <person name="Yoshida I."/>
            <person name="Hosoyama A."/>
            <person name="Tsuchikane K."/>
            <person name="Katsumata H."/>
            <person name="Ando Y."/>
            <person name="Ohji S."/>
            <person name="Hamada M."/>
            <person name="Tamura T."/>
            <person name="Yamazoe A."/>
            <person name="Yamazaki S."/>
            <person name="Fujita N."/>
        </authorList>
    </citation>
    <scope>NUCLEOTIDE SEQUENCE [LARGE SCALE GENOMIC DNA]</scope>
    <source>
        <strain evidence="6 7">NBRC 105200</strain>
    </source>
</reference>
<evidence type="ECO:0000313" key="7">
    <source>
        <dbReference type="Proteomes" id="UP000008495"/>
    </source>
</evidence>
<dbReference type="RefSeq" id="WP_006503780.1">
    <property type="nucleotide sequence ID" value="NZ_BAGZ01000018.1"/>
</dbReference>
<dbReference type="Pfam" id="PF00535">
    <property type="entry name" value="Glycos_transf_2"/>
    <property type="match status" value="1"/>
</dbReference>
<name>K6V9Y4_9MICO</name>
<protein>
    <submittedName>
        <fullName evidence="6">Putative glycosyltransferase</fullName>
    </submittedName>
</protein>
<keyword evidence="7" id="KW-1185">Reference proteome</keyword>
<dbReference type="Proteomes" id="UP000008495">
    <property type="component" value="Unassembled WGS sequence"/>
</dbReference>
<comment type="caution">
    <text evidence="6">The sequence shown here is derived from an EMBL/GenBank/DDBJ whole genome shotgun (WGS) entry which is preliminary data.</text>
</comment>
<evidence type="ECO:0000256" key="3">
    <source>
        <dbReference type="ARBA" id="ARBA00022676"/>
    </source>
</evidence>
<dbReference type="InterPro" id="IPR029044">
    <property type="entry name" value="Nucleotide-diphossugar_trans"/>
</dbReference>
<evidence type="ECO:0000259" key="5">
    <source>
        <dbReference type="Pfam" id="PF00535"/>
    </source>
</evidence>
<dbReference type="OrthoDB" id="3180470at2"/>
<dbReference type="eggNOG" id="COG1216">
    <property type="taxonomic scope" value="Bacteria"/>
</dbReference>
<dbReference type="STRING" id="100225.SAMN05421595_2884"/>
<comment type="similarity">
    <text evidence="2">Belongs to the glycosyltransferase 2 family.</text>
</comment>
<evidence type="ECO:0000256" key="4">
    <source>
        <dbReference type="ARBA" id="ARBA00022679"/>
    </source>
</evidence>
<keyword evidence="3" id="KW-0328">Glycosyltransferase</keyword>